<evidence type="ECO:0008006" key="2">
    <source>
        <dbReference type="Google" id="ProtNLM"/>
    </source>
</evidence>
<sequence>MGLVASKVLLGNPKDSGLEAIEVETLVDSGFVHLCIPEHIQIQLKLEEIDKKEVTLADGSKKVVPYVGPIQIQLKLEEIDKKEVTLADGSKKVVPYVGPIQIRFKNRIGFVGALVMGDQVLLGAIPMEDLDLVILPK</sequence>
<accession>X1B758</accession>
<dbReference type="EMBL" id="BART01027295">
    <property type="protein sequence ID" value="GAG91594.1"/>
    <property type="molecule type" value="Genomic_DNA"/>
</dbReference>
<protein>
    <recommendedName>
        <fullName evidence="2">Clan AA aspartic protease</fullName>
    </recommendedName>
</protein>
<gene>
    <name evidence="1" type="ORF">S01H4_48420</name>
</gene>
<organism evidence="1">
    <name type="scientific">marine sediment metagenome</name>
    <dbReference type="NCBI Taxonomy" id="412755"/>
    <lineage>
        <taxon>unclassified sequences</taxon>
        <taxon>metagenomes</taxon>
        <taxon>ecological metagenomes</taxon>
    </lineage>
</organism>
<comment type="caution">
    <text evidence="1">The sequence shown here is derived from an EMBL/GenBank/DDBJ whole genome shotgun (WGS) entry which is preliminary data.</text>
</comment>
<feature type="non-terminal residue" evidence="1">
    <location>
        <position position="137"/>
    </location>
</feature>
<name>X1B758_9ZZZZ</name>
<evidence type="ECO:0000313" key="1">
    <source>
        <dbReference type="EMBL" id="GAG91594.1"/>
    </source>
</evidence>
<reference evidence="1" key="1">
    <citation type="journal article" date="2014" name="Front. Microbiol.">
        <title>High frequency of phylogenetically diverse reductive dehalogenase-homologous genes in deep subseafloor sedimentary metagenomes.</title>
        <authorList>
            <person name="Kawai M."/>
            <person name="Futagami T."/>
            <person name="Toyoda A."/>
            <person name="Takaki Y."/>
            <person name="Nishi S."/>
            <person name="Hori S."/>
            <person name="Arai W."/>
            <person name="Tsubouchi T."/>
            <person name="Morono Y."/>
            <person name="Uchiyama I."/>
            <person name="Ito T."/>
            <person name="Fujiyama A."/>
            <person name="Inagaki F."/>
            <person name="Takami H."/>
        </authorList>
    </citation>
    <scope>NUCLEOTIDE SEQUENCE</scope>
    <source>
        <strain evidence="1">Expedition CK06-06</strain>
    </source>
</reference>
<dbReference type="AlphaFoldDB" id="X1B758"/>
<proteinExistence type="predicted"/>